<dbReference type="AlphaFoldDB" id="J3Z543"/>
<feature type="active site" description="Proton acceptor" evidence="13">
    <location>
        <position position="167"/>
    </location>
</feature>
<feature type="binding site" evidence="13">
    <location>
        <begin position="9"/>
        <end position="11"/>
    </location>
    <ligand>
        <name>substrate</name>
    </ligand>
</feature>
<keyword evidence="11 13" id="KW-0413">Isomerase</keyword>
<dbReference type="UniPathway" id="UPA00109">
    <property type="reaction ID" value="UER00189"/>
</dbReference>
<dbReference type="STRING" id="134287.A35E_00097"/>
<dbReference type="GO" id="GO:0019563">
    <property type="term" value="P:glycerol catabolic process"/>
    <property type="evidence" value="ECO:0007669"/>
    <property type="project" value="TreeGrafter"/>
</dbReference>
<dbReference type="Gene3D" id="3.20.20.70">
    <property type="entry name" value="Aldolase class I"/>
    <property type="match status" value="1"/>
</dbReference>
<protein>
    <recommendedName>
        <fullName evidence="7 13">Triosephosphate isomerase</fullName>
        <shortName evidence="13">TIM</shortName>
        <shortName evidence="13">TPI</shortName>
        <ecNumber evidence="6 13">5.3.1.1</ecNumber>
    </recommendedName>
    <alternativeName>
        <fullName evidence="13">Triose-phosphate isomerase</fullName>
    </alternativeName>
</protein>
<comment type="subcellular location">
    <subcellularLocation>
        <location evidence="13 14">Cytoplasm</location>
    </subcellularLocation>
</comment>
<evidence type="ECO:0000256" key="10">
    <source>
        <dbReference type="ARBA" id="ARBA00023152"/>
    </source>
</evidence>
<evidence type="ECO:0000256" key="7">
    <source>
        <dbReference type="ARBA" id="ARBA00019397"/>
    </source>
</evidence>
<comment type="pathway">
    <text evidence="2 13 14">Carbohydrate biosynthesis; gluconeogenesis.</text>
</comment>
<dbReference type="RefSeq" id="WP_014888711.1">
    <property type="nucleotide sequence ID" value="NC_018420.1"/>
</dbReference>
<dbReference type="UniPathway" id="UPA00138"/>
<dbReference type="KEGG" id="sehc:A35E_00097"/>
<dbReference type="EMBL" id="CP003547">
    <property type="protein sequence ID" value="AFP85414.1"/>
    <property type="molecule type" value="Genomic_DNA"/>
</dbReference>
<evidence type="ECO:0000256" key="2">
    <source>
        <dbReference type="ARBA" id="ARBA00004742"/>
    </source>
</evidence>
<keyword evidence="16" id="KW-1185">Reference proteome</keyword>
<dbReference type="GO" id="GO:0046166">
    <property type="term" value="P:glyceraldehyde-3-phosphate biosynthetic process"/>
    <property type="evidence" value="ECO:0007669"/>
    <property type="project" value="TreeGrafter"/>
</dbReference>
<evidence type="ECO:0000256" key="4">
    <source>
        <dbReference type="ARBA" id="ARBA00007422"/>
    </source>
</evidence>
<comment type="subunit">
    <text evidence="5 13 14">Homodimer.</text>
</comment>
<feature type="active site" description="Electrophile" evidence="13">
    <location>
        <position position="95"/>
    </location>
</feature>
<evidence type="ECO:0000256" key="14">
    <source>
        <dbReference type="RuleBase" id="RU363013"/>
    </source>
</evidence>
<dbReference type="PANTHER" id="PTHR21139:SF42">
    <property type="entry name" value="TRIOSEPHOSPHATE ISOMERASE"/>
    <property type="match status" value="1"/>
</dbReference>
<evidence type="ECO:0000256" key="12">
    <source>
        <dbReference type="ARBA" id="ARBA00055680"/>
    </source>
</evidence>
<organism evidence="15 16">
    <name type="scientific">secondary endosymbiont of Heteropsylla cubana</name>
    <dbReference type="NCBI Taxonomy" id="134287"/>
    <lineage>
        <taxon>Bacteria</taxon>
        <taxon>Pseudomonadati</taxon>
        <taxon>Pseudomonadota</taxon>
        <taxon>Gammaproteobacteria</taxon>
        <taxon>Enterobacterales</taxon>
        <taxon>Enterobacteriaceae</taxon>
        <taxon>aphid secondary symbionts</taxon>
    </lineage>
</organism>
<dbReference type="SUPFAM" id="SSF51351">
    <property type="entry name" value="Triosephosphate isomerase (TIM)"/>
    <property type="match status" value="1"/>
</dbReference>
<comment type="pathway">
    <text evidence="13 14">Carbohydrate degradation; glycolysis; D-glyceraldehyde 3-phosphate from glycerone phosphate: step 1/1.</text>
</comment>
<keyword evidence="9 13" id="KW-0963">Cytoplasm</keyword>
<dbReference type="HOGENOM" id="CLU_024251_2_1_6"/>
<reference evidence="15 16" key="1">
    <citation type="journal article" date="2012" name="Mol. Biol. Evol.">
        <title>Genome reduction and co-evolution between the primary and secondary bacterial symbionts of psyllids.</title>
        <authorList>
            <person name="Sloan D.B."/>
            <person name="Moran N.A."/>
        </authorList>
    </citation>
    <scope>NUCLEOTIDE SEQUENCE [LARGE SCALE GENOMIC DNA]</scope>
    <source>
        <strain evidence="15">Hcub_S</strain>
    </source>
</reference>
<evidence type="ECO:0000256" key="11">
    <source>
        <dbReference type="ARBA" id="ARBA00023235"/>
    </source>
</evidence>
<keyword evidence="10 13" id="KW-0324">Glycolysis</keyword>
<evidence type="ECO:0000256" key="6">
    <source>
        <dbReference type="ARBA" id="ARBA00011940"/>
    </source>
</evidence>
<dbReference type="InterPro" id="IPR013785">
    <property type="entry name" value="Aldolase_TIM"/>
</dbReference>
<dbReference type="NCBIfam" id="TIGR00419">
    <property type="entry name" value="tim"/>
    <property type="match status" value="1"/>
</dbReference>
<evidence type="ECO:0000256" key="13">
    <source>
        <dbReference type="HAMAP-Rule" id="MF_00147"/>
    </source>
</evidence>
<dbReference type="Pfam" id="PF00121">
    <property type="entry name" value="TIM"/>
    <property type="match status" value="1"/>
</dbReference>
<name>J3Z543_9ENTR</name>
<keyword evidence="8 13" id="KW-0312">Gluconeogenesis</keyword>
<dbReference type="InterPro" id="IPR000652">
    <property type="entry name" value="Triosephosphate_isomerase"/>
</dbReference>
<comment type="caution">
    <text evidence="13">Lacks conserved residue(s) required for the propagation of feature annotation.</text>
</comment>
<proteinExistence type="inferred from homology"/>
<evidence type="ECO:0000256" key="9">
    <source>
        <dbReference type="ARBA" id="ARBA00022490"/>
    </source>
</evidence>
<sequence length="254" mass="28133">MRNYLIIGNWKLNGTKEIINNRALMLRSKINNTINCDVAVAPPLPYLHLTQHYLKDTNIALCAQNIDIHTSGAYTGDISPKMLKDIGAKYSIIGHSERRLYHKENNELIAEKFAVLKKSGLIPVLCIGESEEERRSGQTQKICINQIDAIINKVGITAFQNSVIAYEPIWAIGTGKAALPSQAQKIHEFIRSYINEYDSESAKQVIIQYGGSVNIDNAAALFNQPDVDGALIGSASLNPDIFSILVKIALERKK</sequence>
<dbReference type="InterPro" id="IPR022896">
    <property type="entry name" value="TrioseP_Isoase_bac/euk"/>
</dbReference>
<dbReference type="EC" id="5.3.1.1" evidence="6 13"/>
<evidence type="ECO:0000313" key="16">
    <source>
        <dbReference type="Proteomes" id="UP000003937"/>
    </source>
</evidence>
<evidence type="ECO:0000256" key="8">
    <source>
        <dbReference type="ARBA" id="ARBA00022432"/>
    </source>
</evidence>
<feature type="binding site" evidence="13">
    <location>
        <position position="173"/>
    </location>
    <ligand>
        <name>substrate</name>
    </ligand>
</feature>
<comment type="similarity">
    <text evidence="4 13 14">Belongs to the triosephosphate isomerase family.</text>
</comment>
<comment type="function">
    <text evidence="12 13">Involved in the gluconeogenesis. Catalyzes stereospecifically the conversion of dihydroxyacetone phosphate (DHAP) to D-glyceraldehyde-3-phosphate (G3P).</text>
</comment>
<dbReference type="InterPro" id="IPR035990">
    <property type="entry name" value="TIM_sf"/>
</dbReference>
<evidence type="ECO:0000256" key="5">
    <source>
        <dbReference type="ARBA" id="ARBA00011738"/>
    </source>
</evidence>
<evidence type="ECO:0000256" key="1">
    <source>
        <dbReference type="ARBA" id="ARBA00000474"/>
    </source>
</evidence>
<gene>
    <name evidence="13" type="primary">tpiA</name>
    <name evidence="15" type="ORF">A35E_00097</name>
</gene>
<dbReference type="CDD" id="cd00311">
    <property type="entry name" value="TIM"/>
    <property type="match status" value="1"/>
</dbReference>
<evidence type="ECO:0000313" key="15">
    <source>
        <dbReference type="EMBL" id="AFP85414.1"/>
    </source>
</evidence>
<comment type="catalytic activity">
    <reaction evidence="1 13 14">
        <text>D-glyceraldehyde 3-phosphate = dihydroxyacetone phosphate</text>
        <dbReference type="Rhea" id="RHEA:18585"/>
        <dbReference type="ChEBI" id="CHEBI:57642"/>
        <dbReference type="ChEBI" id="CHEBI:59776"/>
        <dbReference type="EC" id="5.3.1.1"/>
    </reaction>
</comment>
<accession>J3Z543</accession>
<dbReference type="HAMAP" id="MF_00147_B">
    <property type="entry name" value="TIM_B"/>
    <property type="match status" value="1"/>
</dbReference>
<dbReference type="PANTHER" id="PTHR21139">
    <property type="entry name" value="TRIOSEPHOSPHATE ISOMERASE"/>
    <property type="match status" value="1"/>
</dbReference>
<dbReference type="FunFam" id="3.20.20.70:FF:000020">
    <property type="entry name" value="Triosephosphate isomerase"/>
    <property type="match status" value="1"/>
</dbReference>
<dbReference type="OrthoDB" id="9809429at2"/>
<evidence type="ECO:0000256" key="3">
    <source>
        <dbReference type="ARBA" id="ARBA00004939"/>
    </source>
</evidence>
<dbReference type="GO" id="GO:0006094">
    <property type="term" value="P:gluconeogenesis"/>
    <property type="evidence" value="ECO:0007669"/>
    <property type="project" value="UniProtKB-UniRule"/>
</dbReference>
<dbReference type="Proteomes" id="UP000003937">
    <property type="component" value="Chromosome"/>
</dbReference>
<dbReference type="InterPro" id="IPR020861">
    <property type="entry name" value="Triosephosphate_isomerase_AS"/>
</dbReference>
<dbReference type="GO" id="GO:0004807">
    <property type="term" value="F:triose-phosphate isomerase activity"/>
    <property type="evidence" value="ECO:0007669"/>
    <property type="project" value="UniProtKB-UniRule"/>
</dbReference>
<dbReference type="PROSITE" id="PS00171">
    <property type="entry name" value="TIM_1"/>
    <property type="match status" value="1"/>
</dbReference>
<comment type="pathway">
    <text evidence="3">Carbohydrate metabolism; erythritol degradation.</text>
</comment>
<feature type="binding site" evidence="13">
    <location>
        <position position="212"/>
    </location>
    <ligand>
        <name>substrate</name>
    </ligand>
</feature>
<dbReference type="PROSITE" id="PS51440">
    <property type="entry name" value="TIM_2"/>
    <property type="match status" value="1"/>
</dbReference>
<dbReference type="GO" id="GO:0006096">
    <property type="term" value="P:glycolytic process"/>
    <property type="evidence" value="ECO:0007669"/>
    <property type="project" value="UniProtKB-UniRule"/>
</dbReference>
<dbReference type="PATRIC" id="fig|134287.3.peg.89"/>
<dbReference type="GO" id="GO:0005829">
    <property type="term" value="C:cytosol"/>
    <property type="evidence" value="ECO:0007669"/>
    <property type="project" value="TreeGrafter"/>
</dbReference>